<dbReference type="EMBL" id="JRVC01000004">
    <property type="protein sequence ID" value="KHS48428.1"/>
    <property type="molecule type" value="Genomic_DNA"/>
</dbReference>
<organism evidence="1 2">
    <name type="scientific">Novosphingobium subterraneum</name>
    <dbReference type="NCBI Taxonomy" id="48936"/>
    <lineage>
        <taxon>Bacteria</taxon>
        <taxon>Pseudomonadati</taxon>
        <taxon>Pseudomonadota</taxon>
        <taxon>Alphaproteobacteria</taxon>
        <taxon>Sphingomonadales</taxon>
        <taxon>Sphingomonadaceae</taxon>
        <taxon>Novosphingobium</taxon>
    </lineage>
</organism>
<dbReference type="Proteomes" id="UP000031338">
    <property type="component" value="Unassembled WGS sequence"/>
</dbReference>
<evidence type="ECO:0000313" key="1">
    <source>
        <dbReference type="EMBL" id="KHS48428.1"/>
    </source>
</evidence>
<accession>A0A0B9AGH8</accession>
<gene>
    <name evidence="1" type="ORF">NJ75_01095</name>
</gene>
<comment type="caution">
    <text evidence="1">The sequence shown here is derived from an EMBL/GenBank/DDBJ whole genome shotgun (WGS) entry which is preliminary data.</text>
</comment>
<reference evidence="1 2" key="1">
    <citation type="submission" date="2014-10" db="EMBL/GenBank/DDBJ databases">
        <title>Draft genome sequence of Novosphingobium subterraneum DSM 12447.</title>
        <authorList>
            <person name="Gan H.M."/>
            <person name="Gan H.Y."/>
            <person name="Savka M.A."/>
        </authorList>
    </citation>
    <scope>NUCLEOTIDE SEQUENCE [LARGE SCALE GENOMIC DNA]</scope>
    <source>
        <strain evidence="1 2">DSM 12447</strain>
    </source>
</reference>
<name>A0A0B9AGH8_9SPHN</name>
<sequence length="33" mass="3665">MAPASFRMFVENSEEAASIDDQLDLLPRNQTAP</sequence>
<dbReference type="AlphaFoldDB" id="A0A0B9AGH8"/>
<evidence type="ECO:0000313" key="2">
    <source>
        <dbReference type="Proteomes" id="UP000031338"/>
    </source>
</evidence>
<keyword evidence="2" id="KW-1185">Reference proteome</keyword>
<protein>
    <submittedName>
        <fullName evidence="1">Uncharacterized protein</fullName>
    </submittedName>
</protein>
<dbReference type="STRING" id="48936.NJ75_01095"/>
<proteinExistence type="predicted"/>